<evidence type="ECO:0000256" key="6">
    <source>
        <dbReference type="ARBA" id="ARBA00022927"/>
    </source>
</evidence>
<dbReference type="CDD" id="cd22884">
    <property type="entry name" value="TOM22"/>
    <property type="match status" value="1"/>
</dbReference>
<accession>A0A0F4Z2Z3</accession>
<evidence type="ECO:0000256" key="2">
    <source>
        <dbReference type="ARBA" id="ARBA00009874"/>
    </source>
</evidence>
<evidence type="ECO:0000313" key="13">
    <source>
        <dbReference type="EMBL" id="KKA24894.1"/>
    </source>
</evidence>
<name>A0A0F4Z2Z3_RASE3</name>
<evidence type="ECO:0000256" key="12">
    <source>
        <dbReference type="SAM" id="MobiDB-lite"/>
    </source>
</evidence>
<dbReference type="OrthoDB" id="10016939at2759"/>
<keyword evidence="10" id="KW-0472">Membrane</keyword>
<dbReference type="RefSeq" id="XP_013331506.1">
    <property type="nucleotide sequence ID" value="XM_013476052.1"/>
</dbReference>
<keyword evidence="7" id="KW-1133">Transmembrane helix</keyword>
<dbReference type="GO" id="GO:0005741">
    <property type="term" value="C:mitochondrial outer membrane"/>
    <property type="evidence" value="ECO:0007669"/>
    <property type="project" value="UniProtKB-SubCell"/>
</dbReference>
<comment type="subcellular location">
    <subcellularLocation>
        <location evidence="1">Mitochondrion outer membrane</location>
        <topology evidence="1">Single-pass membrane protein</topology>
    </subcellularLocation>
</comment>
<feature type="compositionally biased region" description="Acidic residues" evidence="12">
    <location>
        <begin position="28"/>
        <end position="46"/>
    </location>
</feature>
<proteinExistence type="inferred from homology"/>
<evidence type="ECO:0000256" key="4">
    <source>
        <dbReference type="ARBA" id="ARBA00022692"/>
    </source>
</evidence>
<comment type="similarity">
    <text evidence="2">Belongs to the Tom22 family.</text>
</comment>
<dbReference type="PANTHER" id="PTHR12504:SF0">
    <property type="entry name" value="MITOCHONDRIAL IMPORT RECEPTOR SUBUNIT TOM22 HOMOLOG"/>
    <property type="match status" value="1"/>
</dbReference>
<keyword evidence="9" id="KW-0496">Mitochondrion</keyword>
<evidence type="ECO:0000256" key="7">
    <source>
        <dbReference type="ARBA" id="ARBA00022989"/>
    </source>
</evidence>
<dbReference type="STRING" id="1408163.A0A0F4Z2Z3"/>
<dbReference type="Proteomes" id="UP000053958">
    <property type="component" value="Unassembled WGS sequence"/>
</dbReference>
<evidence type="ECO:0000256" key="10">
    <source>
        <dbReference type="ARBA" id="ARBA00023136"/>
    </source>
</evidence>
<evidence type="ECO:0000256" key="1">
    <source>
        <dbReference type="ARBA" id="ARBA00004572"/>
    </source>
</evidence>
<dbReference type="EMBL" id="LASV01000044">
    <property type="protein sequence ID" value="KKA24894.1"/>
    <property type="molecule type" value="Genomic_DNA"/>
</dbReference>
<dbReference type="GeneID" id="25313424"/>
<evidence type="ECO:0000256" key="8">
    <source>
        <dbReference type="ARBA" id="ARBA00023010"/>
    </source>
</evidence>
<dbReference type="AlphaFoldDB" id="A0A0F4Z2Z3"/>
<evidence type="ECO:0000256" key="5">
    <source>
        <dbReference type="ARBA" id="ARBA00022787"/>
    </source>
</evidence>
<evidence type="ECO:0000256" key="11">
    <source>
        <dbReference type="ARBA" id="ARBA00023170"/>
    </source>
</evidence>
<evidence type="ECO:0000256" key="9">
    <source>
        <dbReference type="ARBA" id="ARBA00023128"/>
    </source>
</evidence>
<sequence length="214" mass="24195">MVKLTEVEDEHFTTEKPTPSKNDALLASDDDDDEYTDTDSEISTDSGIDIENETLYERIAALKDIIPPQTRRRITTTVSSLTSFTKSSLLFSGKALWVLSTSAFLLGVPWALAYAEEEQYIQMEREQGMIKGANEKMEQDADLKFISDAHSWGKPAREEAWSASSVKTYSRQERKDAMTEYLQVVSLDTFPLSSNAVHACPRLLQIQDSRLIWD</sequence>
<keyword evidence="8" id="KW-0811">Translocation</keyword>
<protein>
    <submittedName>
        <fullName evidence="13">Mitochondrial import receptor subunit tom22</fullName>
    </submittedName>
</protein>
<dbReference type="GO" id="GO:0006886">
    <property type="term" value="P:intracellular protein transport"/>
    <property type="evidence" value="ECO:0007669"/>
    <property type="project" value="InterPro"/>
</dbReference>
<keyword evidence="6" id="KW-0653">Protein transport</keyword>
<keyword evidence="14" id="KW-1185">Reference proteome</keyword>
<keyword evidence="5" id="KW-1000">Mitochondrion outer membrane</keyword>
<feature type="region of interest" description="Disordered" evidence="12">
    <location>
        <begin position="1"/>
        <end position="46"/>
    </location>
</feature>
<evidence type="ECO:0000313" key="14">
    <source>
        <dbReference type="Proteomes" id="UP000053958"/>
    </source>
</evidence>
<evidence type="ECO:0000256" key="3">
    <source>
        <dbReference type="ARBA" id="ARBA00022448"/>
    </source>
</evidence>
<reference evidence="13 14" key="1">
    <citation type="submission" date="2015-04" db="EMBL/GenBank/DDBJ databases">
        <authorList>
            <person name="Heijne W.H."/>
            <person name="Fedorova N.D."/>
            <person name="Nierman W.C."/>
            <person name="Vollebregt A.W."/>
            <person name="Zhao Z."/>
            <person name="Wu L."/>
            <person name="Kumar M."/>
            <person name="Stam H."/>
            <person name="van den Berg M.A."/>
            <person name="Pel H.J."/>
        </authorList>
    </citation>
    <scope>NUCLEOTIDE SEQUENCE [LARGE SCALE GENOMIC DNA]</scope>
    <source>
        <strain evidence="13 14">CBS 393.64</strain>
    </source>
</reference>
<dbReference type="Pfam" id="PF04281">
    <property type="entry name" value="Tom22"/>
    <property type="match status" value="1"/>
</dbReference>
<dbReference type="PANTHER" id="PTHR12504">
    <property type="entry name" value="MITOCHONDRIAL IMPORT RECEPTOR SUBUNIT TOM22"/>
    <property type="match status" value="1"/>
</dbReference>
<gene>
    <name evidence="13" type="ORF">T310_1073</name>
</gene>
<comment type="caution">
    <text evidence="13">The sequence shown here is derived from an EMBL/GenBank/DDBJ whole genome shotgun (WGS) entry which is preliminary data.</text>
</comment>
<organism evidence="13 14">
    <name type="scientific">Rasamsonia emersonii (strain ATCC 16479 / CBS 393.64 / IMI 116815)</name>
    <dbReference type="NCBI Taxonomy" id="1408163"/>
    <lineage>
        <taxon>Eukaryota</taxon>
        <taxon>Fungi</taxon>
        <taxon>Dikarya</taxon>
        <taxon>Ascomycota</taxon>
        <taxon>Pezizomycotina</taxon>
        <taxon>Eurotiomycetes</taxon>
        <taxon>Eurotiomycetidae</taxon>
        <taxon>Eurotiales</taxon>
        <taxon>Trichocomaceae</taxon>
        <taxon>Rasamsonia</taxon>
    </lineage>
</organism>
<keyword evidence="11 13" id="KW-0675">Receptor</keyword>
<keyword evidence="3" id="KW-0813">Transport</keyword>
<dbReference type="InterPro" id="IPR005683">
    <property type="entry name" value="Tom22"/>
</dbReference>
<keyword evidence="4" id="KW-0812">Transmembrane</keyword>